<keyword evidence="2" id="KW-1133">Transmembrane helix</keyword>
<evidence type="ECO:0000256" key="1">
    <source>
        <dbReference type="SAM" id="MobiDB-lite"/>
    </source>
</evidence>
<dbReference type="SMART" id="SM00858">
    <property type="entry name" value="SAF"/>
    <property type="match status" value="1"/>
</dbReference>
<evidence type="ECO:0000313" key="4">
    <source>
        <dbReference type="EMBL" id="CAA9546182.1"/>
    </source>
</evidence>
<sequence>MTHSVRNIVIAVVTAVAAAVVVLLYTSSFKEQVTKDQERVQVLVAKVEIPEGTAAEKAGGSMELREILASDRAPGALTSAGEISGKVATQTVFAGQQVVTDVFQPAITQDASLQLRKTERGVRVEVDTAKGVLGAVDAGDTVDVFGTFDVEKADGKKAVVTRMLLHDVRVLEAPAATEDAEATDIAAKQIVMLGVTQREAAKLAFMAADDSGRTLQLVVRPPKGQATEMPVRLETLETMIMEGLTVAEIKKRLPQISGTARAEGDADPAASDVPTVPSEG</sequence>
<protein>
    <recommendedName>
        <fullName evidence="3">SAF domain-containing protein</fullName>
    </recommendedName>
</protein>
<dbReference type="EMBL" id="CADCWC010000348">
    <property type="protein sequence ID" value="CAA9546182.1"/>
    <property type="molecule type" value="Genomic_DNA"/>
</dbReference>
<evidence type="ECO:0000256" key="2">
    <source>
        <dbReference type="SAM" id="Phobius"/>
    </source>
</evidence>
<keyword evidence="2" id="KW-0472">Membrane</keyword>
<dbReference type="InterPro" id="IPR017592">
    <property type="entry name" value="Pilus_assmbl_Flp-typ_CpaB"/>
</dbReference>
<dbReference type="Pfam" id="PF08666">
    <property type="entry name" value="SAF"/>
    <property type="match status" value="1"/>
</dbReference>
<dbReference type="InterPro" id="IPR031571">
    <property type="entry name" value="RcpC_dom"/>
</dbReference>
<name>A0A6J4UEH1_9ACTN</name>
<keyword evidence="2" id="KW-0812">Transmembrane</keyword>
<dbReference type="AlphaFoldDB" id="A0A6J4UEH1"/>
<reference evidence="4" key="1">
    <citation type="submission" date="2020-02" db="EMBL/GenBank/DDBJ databases">
        <authorList>
            <person name="Meier V. D."/>
        </authorList>
    </citation>
    <scope>NUCLEOTIDE SEQUENCE</scope>
    <source>
        <strain evidence="4">AVDCRST_MAG79</strain>
    </source>
</reference>
<organism evidence="4">
    <name type="scientific">uncultured Thermoleophilia bacterium</name>
    <dbReference type="NCBI Taxonomy" id="1497501"/>
    <lineage>
        <taxon>Bacteria</taxon>
        <taxon>Bacillati</taxon>
        <taxon>Actinomycetota</taxon>
        <taxon>Thermoleophilia</taxon>
        <taxon>environmental samples</taxon>
    </lineage>
</organism>
<feature type="domain" description="SAF" evidence="3">
    <location>
        <begin position="40"/>
        <end position="104"/>
    </location>
</feature>
<evidence type="ECO:0000259" key="3">
    <source>
        <dbReference type="SMART" id="SM00858"/>
    </source>
</evidence>
<gene>
    <name evidence="4" type="ORF">AVDCRST_MAG79-2322</name>
</gene>
<dbReference type="InterPro" id="IPR013974">
    <property type="entry name" value="SAF"/>
</dbReference>
<proteinExistence type="predicted"/>
<dbReference type="NCBIfam" id="TIGR03177">
    <property type="entry name" value="pilus_cpaB"/>
    <property type="match status" value="1"/>
</dbReference>
<accession>A0A6J4UEH1</accession>
<dbReference type="Pfam" id="PF16976">
    <property type="entry name" value="RcpC"/>
    <property type="match status" value="1"/>
</dbReference>
<feature type="transmembrane region" description="Helical" evidence="2">
    <location>
        <begin position="7"/>
        <end position="25"/>
    </location>
</feature>
<feature type="region of interest" description="Disordered" evidence="1">
    <location>
        <begin position="257"/>
        <end position="280"/>
    </location>
</feature>
<dbReference type="CDD" id="cd11614">
    <property type="entry name" value="SAF_CpaB_FlgA_like"/>
    <property type="match status" value="1"/>
</dbReference>